<accession>A0A8R1EBG1</accession>
<proteinExistence type="predicted"/>
<reference evidence="2" key="2">
    <citation type="submission" date="2022-06" db="UniProtKB">
        <authorList>
            <consortium name="EnsemblMetazoa"/>
        </authorList>
    </citation>
    <scope>IDENTIFICATION</scope>
    <source>
        <strain evidence="2">DF5081</strain>
    </source>
</reference>
<keyword evidence="3" id="KW-1185">Reference proteome</keyword>
<feature type="chain" id="PRO_5035738203" evidence="1">
    <location>
        <begin position="37"/>
        <end position="84"/>
    </location>
</feature>
<keyword evidence="1" id="KW-0732">Signal</keyword>
<organism evidence="2 3">
    <name type="scientific">Caenorhabditis japonica</name>
    <dbReference type="NCBI Taxonomy" id="281687"/>
    <lineage>
        <taxon>Eukaryota</taxon>
        <taxon>Metazoa</taxon>
        <taxon>Ecdysozoa</taxon>
        <taxon>Nematoda</taxon>
        <taxon>Chromadorea</taxon>
        <taxon>Rhabditida</taxon>
        <taxon>Rhabditina</taxon>
        <taxon>Rhabditomorpha</taxon>
        <taxon>Rhabditoidea</taxon>
        <taxon>Rhabditidae</taxon>
        <taxon>Peloderinae</taxon>
        <taxon>Caenorhabditis</taxon>
    </lineage>
</organism>
<sequence>MKSTSVMVRKVCRMKVLNSALLFFSVTFSGFAESSAKIGEVTPYGECFDGFMPTFLRHIGTRQMDGPAYVAKVNAVFEYQGPHG</sequence>
<dbReference type="Proteomes" id="UP000005237">
    <property type="component" value="Unassembled WGS sequence"/>
</dbReference>
<dbReference type="AlphaFoldDB" id="A0A8R1EBG1"/>
<evidence type="ECO:0000313" key="3">
    <source>
        <dbReference type="Proteomes" id="UP000005237"/>
    </source>
</evidence>
<dbReference type="EnsemblMetazoa" id="CJA29357a.1">
    <property type="protein sequence ID" value="CJA29357a.1"/>
    <property type="gene ID" value="WBGene00184931"/>
</dbReference>
<reference evidence="3" key="1">
    <citation type="submission" date="2010-08" db="EMBL/GenBank/DDBJ databases">
        <authorList>
            <consortium name="Caenorhabditis japonica Sequencing Consortium"/>
            <person name="Wilson R.K."/>
        </authorList>
    </citation>
    <scope>NUCLEOTIDE SEQUENCE [LARGE SCALE GENOMIC DNA]</scope>
    <source>
        <strain evidence="3">DF5081</strain>
    </source>
</reference>
<evidence type="ECO:0000313" key="2">
    <source>
        <dbReference type="EnsemblMetazoa" id="CJA29357a.1"/>
    </source>
</evidence>
<evidence type="ECO:0000256" key="1">
    <source>
        <dbReference type="SAM" id="SignalP"/>
    </source>
</evidence>
<protein>
    <submittedName>
        <fullName evidence="2">Uncharacterized protein</fullName>
    </submittedName>
</protein>
<feature type="signal peptide" evidence="1">
    <location>
        <begin position="1"/>
        <end position="36"/>
    </location>
</feature>
<name>A0A8R1EBG1_CAEJA</name>